<comment type="caution">
    <text evidence="5">The sequence shown here is derived from an EMBL/GenBank/DDBJ whole genome shotgun (WGS) entry which is preliminary data.</text>
</comment>
<dbReference type="Pfam" id="PF08840">
    <property type="entry name" value="BAAT_C"/>
    <property type="match status" value="2"/>
</dbReference>
<reference evidence="5 6" key="1">
    <citation type="submission" date="2023-06" db="EMBL/GenBank/DDBJ databases">
        <title>Cellulomonas sp. MW4 Whole genome sequence.</title>
        <authorList>
            <person name="Park S."/>
        </authorList>
    </citation>
    <scope>NUCLEOTIDE SEQUENCE [LARGE SCALE GENOMIC DNA]</scope>
    <source>
        <strain evidence="5 6">MW4</strain>
    </source>
</reference>
<name>A0ABT7SHZ1_9CELL</name>
<accession>A0ABT7SHZ1</accession>
<gene>
    <name evidence="5" type="ORF">QRT04_12500</name>
</gene>
<dbReference type="PIRSF" id="PIRSF016521">
    <property type="entry name" value="Acyl-CoA_hydro"/>
    <property type="match status" value="1"/>
</dbReference>
<dbReference type="InterPro" id="IPR014940">
    <property type="entry name" value="BAAT_C"/>
</dbReference>
<dbReference type="InterPro" id="IPR006862">
    <property type="entry name" value="Thio_Ohase/aa_AcTrfase"/>
</dbReference>
<keyword evidence="2" id="KW-0732">Signal</keyword>
<comment type="similarity">
    <text evidence="1">Belongs to the C/M/P thioester hydrolase family.</text>
</comment>
<dbReference type="PROSITE" id="PS51318">
    <property type="entry name" value="TAT"/>
    <property type="match status" value="1"/>
</dbReference>
<dbReference type="RefSeq" id="WP_289455613.1">
    <property type="nucleotide sequence ID" value="NZ_JAUCGQ010000001.1"/>
</dbReference>
<evidence type="ECO:0000259" key="4">
    <source>
        <dbReference type="Pfam" id="PF08840"/>
    </source>
</evidence>
<dbReference type="Gene3D" id="3.40.50.1820">
    <property type="entry name" value="alpha/beta hydrolase"/>
    <property type="match status" value="1"/>
</dbReference>
<evidence type="ECO:0000313" key="6">
    <source>
        <dbReference type="Proteomes" id="UP001529338"/>
    </source>
</evidence>
<feature type="signal peptide" evidence="2">
    <location>
        <begin position="1"/>
        <end position="23"/>
    </location>
</feature>
<keyword evidence="6" id="KW-1185">Reference proteome</keyword>
<dbReference type="PROSITE" id="PS51257">
    <property type="entry name" value="PROKAR_LIPOPROTEIN"/>
    <property type="match status" value="1"/>
</dbReference>
<dbReference type="Gene3D" id="2.60.40.2240">
    <property type="entry name" value="Acyl-CoA thioester hydrolase/BAAT N-terminal domain"/>
    <property type="match status" value="1"/>
</dbReference>
<sequence length="424" mass="43492">MTSAVRRALVGAGALATAAGVLAGCTSAGQPMVVTTAARTTIDGPLHVRVTGAPAGEDVVVSVESTDATGTAWRSSATYEANTSGVVDVDTTASVKGTYTGVSGTGLVWSMRPVGTADAAYIWRRTGPSSFRVTVRAGDATASARFERGLTATTLEHREASLESDGFVGELWSLPAGTQKHPAVLVIGGSEGGMNSFLAASFAAHGYPSLAVAYFKAPGLPQTLSAIPLEYFEHALDWLAAQPGVDPSRIVVAGGSRGSEAAELLAVHDRERVHGLIGASPSDVVGCSIPDCDGPAWTLGGKAVPYTRTWNDPRATDNPRAVIPLAKAGGPVLLVCGEADTLWDSCAYSRAAMAALDADPQAPPHELAAEPGAGHFVDQLVPGEPEVSPTEYTAAQHAMEQAVMPDVWRRVLAFLAALGGSAPG</sequence>
<evidence type="ECO:0000313" key="5">
    <source>
        <dbReference type="EMBL" id="MDM7855751.1"/>
    </source>
</evidence>
<organism evidence="5 6">
    <name type="scientific">Cellulomonas alba</name>
    <dbReference type="NCBI Taxonomy" id="3053467"/>
    <lineage>
        <taxon>Bacteria</taxon>
        <taxon>Bacillati</taxon>
        <taxon>Actinomycetota</taxon>
        <taxon>Actinomycetes</taxon>
        <taxon>Micrococcales</taxon>
        <taxon>Cellulomonadaceae</taxon>
        <taxon>Cellulomonas</taxon>
    </lineage>
</organism>
<dbReference type="InterPro" id="IPR006311">
    <property type="entry name" value="TAT_signal"/>
</dbReference>
<proteinExistence type="inferred from homology"/>
<dbReference type="InterPro" id="IPR042490">
    <property type="entry name" value="Thio_Ohase/BAAT_N"/>
</dbReference>
<dbReference type="Pfam" id="PF04775">
    <property type="entry name" value="Bile_Hydr_Trans"/>
    <property type="match status" value="1"/>
</dbReference>
<feature type="domain" description="Acyl-CoA thioester hydrolase/bile acid-CoA amino acid N-acetyltransferase" evidence="3">
    <location>
        <begin position="43"/>
        <end position="151"/>
    </location>
</feature>
<dbReference type="InterPro" id="IPR029058">
    <property type="entry name" value="AB_hydrolase_fold"/>
</dbReference>
<evidence type="ECO:0000259" key="3">
    <source>
        <dbReference type="Pfam" id="PF04775"/>
    </source>
</evidence>
<dbReference type="InterPro" id="IPR016662">
    <property type="entry name" value="Acyl-CoA_thioEstase_long-chain"/>
</dbReference>
<feature type="domain" description="BAAT/Acyl-CoA thioester hydrolase C-terminal" evidence="4">
    <location>
        <begin position="227"/>
        <end position="269"/>
    </location>
</feature>
<feature type="chain" id="PRO_5045172673" evidence="2">
    <location>
        <begin position="24"/>
        <end position="424"/>
    </location>
</feature>
<dbReference type="PANTHER" id="PTHR10824:SF4">
    <property type="entry name" value="ACYL-COENZYME A THIOESTERASE 1-LIKE"/>
    <property type="match status" value="1"/>
</dbReference>
<dbReference type="Proteomes" id="UP001529338">
    <property type="component" value="Unassembled WGS sequence"/>
</dbReference>
<dbReference type="SUPFAM" id="SSF53474">
    <property type="entry name" value="alpha/beta-Hydrolases"/>
    <property type="match status" value="1"/>
</dbReference>
<dbReference type="EMBL" id="JAUCGQ010000001">
    <property type="protein sequence ID" value="MDM7855751.1"/>
    <property type="molecule type" value="Genomic_DNA"/>
</dbReference>
<evidence type="ECO:0000256" key="1">
    <source>
        <dbReference type="ARBA" id="ARBA00006538"/>
    </source>
</evidence>
<protein>
    <submittedName>
        <fullName evidence="5">Acyl-CoA thioesterase/bile acid-CoA:amino acid N-acyltransferase family protein</fullName>
    </submittedName>
</protein>
<feature type="domain" description="BAAT/Acyl-CoA thioester hydrolase C-terminal" evidence="4">
    <location>
        <begin position="304"/>
        <end position="378"/>
    </location>
</feature>
<evidence type="ECO:0000256" key="2">
    <source>
        <dbReference type="SAM" id="SignalP"/>
    </source>
</evidence>
<dbReference type="PANTHER" id="PTHR10824">
    <property type="entry name" value="ACYL-COENZYME A THIOESTERASE-RELATED"/>
    <property type="match status" value="1"/>
</dbReference>